<reference evidence="5" key="2">
    <citation type="submission" date="2025-08" db="UniProtKB">
        <authorList>
            <consortium name="RefSeq"/>
        </authorList>
    </citation>
    <scope>IDENTIFICATION</scope>
</reference>
<feature type="compositionally biased region" description="Polar residues" evidence="1">
    <location>
        <begin position="292"/>
        <end position="305"/>
    </location>
</feature>
<dbReference type="SUPFAM" id="SSF55961">
    <property type="entry name" value="Bet v1-like"/>
    <property type="match status" value="1"/>
</dbReference>
<proteinExistence type="predicted"/>
<keyword evidence="2" id="KW-1133">Transmembrane helix</keyword>
<feature type="domain" description="START" evidence="3">
    <location>
        <begin position="516"/>
        <end position="642"/>
    </location>
</feature>
<dbReference type="PROSITE" id="PS50848">
    <property type="entry name" value="START"/>
    <property type="match status" value="1"/>
</dbReference>
<dbReference type="RefSeq" id="XP_013387419.1">
    <property type="nucleotide sequence ID" value="XM_013531965.1"/>
</dbReference>
<sequence>MDVFFITCIGAFLGFLSVIIYKWFTHEKQAVDGVKILKILNQNKIFPLCPSNKWTLWDYILGTRIWRRTFPELHTNVFGCCGLVKKYPKSYTSTLLSYPWVPSCQLPNTQSLLDILTNVNKLCEWDPTVRSVSHVSADSGSHSSSDTTRHVQYSFLPVICDMIEVDRKSALKFVLRLLNNFFTKFFHVGLPLPMQVYQRLYFQEENGCCWLLESEVMGSEWTFYLAQPVEGLDKSLLTIVFHPSSNWLGSAPSTAKVVKRLGCLRDFFQMKHLQPIPNKVFTLPNLETVLSENGDNAQYQRQRTASGSSSGSMKRRRGKVKMRSHSEVVKGSPHTAGADAVHRQTSEISAKSVISTQKHAATEDCIDEVFDKDVDKVSESTKIFKIGTEDDSPHTSHHDNSEEGKRELEMSNVLTSDLDSREYIIPSLTNDETGLKKAHVLANQTAAELFQVAMQASNIDVKQPELAQAEKTKGWIFQSVEKEVVVLRKDVNLGMRSSVQCYLGKGLIKLPAAIVWDAVKNPRTRFTYDELLKKLDIIHDFEDGLKIIRLQHEISWMFSTEYRDFCLIHGERKEQDKYILSMLSVNWPGCKPQDENCRGTFLASGWIVEPVAKQNGKEHSMVTYMVQMDVKSTHSAPMDEIVTRQPTSIAALRSFLEETALVTMKIKRTI</sequence>
<protein>
    <submittedName>
        <fullName evidence="5">Uncharacterized protein LOC106156627</fullName>
    </submittedName>
</protein>
<dbReference type="PANTHER" id="PTHR47117">
    <property type="entry name" value="STAR-RELATED LIPID TRANSFER PROTEIN 9"/>
    <property type="match status" value="1"/>
</dbReference>
<dbReference type="KEGG" id="lak:106156627"/>
<keyword evidence="2" id="KW-0472">Membrane</keyword>
<feature type="compositionally biased region" description="Basic and acidic residues" evidence="1">
    <location>
        <begin position="387"/>
        <end position="409"/>
    </location>
</feature>
<evidence type="ECO:0000256" key="2">
    <source>
        <dbReference type="SAM" id="Phobius"/>
    </source>
</evidence>
<gene>
    <name evidence="5" type="primary">LOC106156627</name>
</gene>
<evidence type="ECO:0000313" key="5">
    <source>
        <dbReference type="RefSeq" id="XP_013387419.1"/>
    </source>
</evidence>
<feature type="region of interest" description="Disordered" evidence="1">
    <location>
        <begin position="386"/>
        <end position="409"/>
    </location>
</feature>
<evidence type="ECO:0000256" key="1">
    <source>
        <dbReference type="SAM" id="MobiDB-lite"/>
    </source>
</evidence>
<feature type="compositionally biased region" description="Basic residues" evidence="1">
    <location>
        <begin position="313"/>
        <end position="323"/>
    </location>
</feature>
<dbReference type="AlphaFoldDB" id="A0A1S3HQV4"/>
<keyword evidence="2" id="KW-0812">Transmembrane</keyword>
<dbReference type="Proteomes" id="UP000085678">
    <property type="component" value="Unplaced"/>
</dbReference>
<dbReference type="Gene3D" id="3.30.530.20">
    <property type="match status" value="1"/>
</dbReference>
<accession>A0A1S3HQV4</accession>
<feature type="transmembrane region" description="Helical" evidence="2">
    <location>
        <begin position="5"/>
        <end position="24"/>
    </location>
</feature>
<organism evidence="4 5">
    <name type="scientific">Lingula anatina</name>
    <name type="common">Brachiopod</name>
    <name type="synonym">Lingula unguis</name>
    <dbReference type="NCBI Taxonomy" id="7574"/>
    <lineage>
        <taxon>Eukaryota</taxon>
        <taxon>Metazoa</taxon>
        <taxon>Spiralia</taxon>
        <taxon>Lophotrochozoa</taxon>
        <taxon>Brachiopoda</taxon>
        <taxon>Linguliformea</taxon>
        <taxon>Lingulata</taxon>
        <taxon>Lingulida</taxon>
        <taxon>Linguloidea</taxon>
        <taxon>Lingulidae</taxon>
        <taxon>Lingula</taxon>
    </lineage>
</organism>
<dbReference type="InParanoid" id="A0A1S3HQV4"/>
<name>A0A1S3HQV4_LINAN</name>
<reference evidence="5" key="1">
    <citation type="journal article" date="2015" name="Nat. Commun.">
        <title>The Lingula genome provides insights into brachiopod evolution and the origin of phosphate biomineralization.</title>
        <authorList>
            <person name="Luo Y.J."/>
            <person name="Takeuchi T."/>
            <person name="Koyanagi R."/>
            <person name="Yamada L."/>
            <person name="Kanda M."/>
            <person name="Khalturina M."/>
            <person name="Fujie M."/>
            <person name="Yamasaki S.I."/>
            <person name="Endo K."/>
            <person name="Satoh N."/>
        </authorList>
    </citation>
    <scope>NUCLEOTIDE SEQUENCE</scope>
</reference>
<dbReference type="PANTHER" id="PTHR47117:SF8">
    <property type="entry name" value="KINESIN FAMILY MEMBER 16B"/>
    <property type="match status" value="1"/>
</dbReference>
<evidence type="ECO:0000313" key="4">
    <source>
        <dbReference type="Proteomes" id="UP000085678"/>
    </source>
</evidence>
<feature type="region of interest" description="Disordered" evidence="1">
    <location>
        <begin position="292"/>
        <end position="343"/>
    </location>
</feature>
<evidence type="ECO:0000259" key="3">
    <source>
        <dbReference type="PROSITE" id="PS50848"/>
    </source>
</evidence>
<dbReference type="InterPro" id="IPR002913">
    <property type="entry name" value="START_lipid-bd_dom"/>
</dbReference>
<dbReference type="InterPro" id="IPR023393">
    <property type="entry name" value="START-like_dom_sf"/>
</dbReference>
<keyword evidence="4" id="KW-1185">Reference proteome</keyword>
<dbReference type="GeneID" id="106156627"/>
<dbReference type="OrthoDB" id="3176171at2759"/>
<dbReference type="GO" id="GO:0008289">
    <property type="term" value="F:lipid binding"/>
    <property type="evidence" value="ECO:0007669"/>
    <property type="project" value="InterPro"/>
</dbReference>